<feature type="domain" description="Pseudouridine synthase RsuA/RluA-like" evidence="2">
    <location>
        <begin position="2"/>
        <end position="35"/>
    </location>
</feature>
<comment type="similarity">
    <text evidence="1">Belongs to the pseudouridine synthase RluA family.</text>
</comment>
<sequence>SVTHYRVLKRYGSHTLVQAQLETGRTHQIRVHLSHIGFPLVGDTTYGGRIRLPKGASPELTNVLKGFQRQALHAKKLGLIHPSTGEEMMFDAPWPEDFAQLITALKEEGRDDQ</sequence>
<proteinExistence type="inferred from homology"/>
<reference evidence="3" key="1">
    <citation type="submission" date="2023-04" db="EMBL/GenBank/DDBJ databases">
        <title>Genomic characterization of faba bean (Vicia faba) microsymbionts in Mexican soils.</title>
        <authorList>
            <person name="Rivera Orduna F.N."/>
            <person name="Guevara-Luna J."/>
            <person name="Yan J."/>
            <person name="Arroyo-Herrera I."/>
            <person name="Li Y."/>
            <person name="Vasquez-Murrieta M.S."/>
            <person name="Wang E.T."/>
        </authorList>
    </citation>
    <scope>NUCLEOTIDE SEQUENCE</scope>
    <source>
        <strain evidence="3">CH26</strain>
    </source>
</reference>
<dbReference type="PANTHER" id="PTHR21600">
    <property type="entry name" value="MITOCHONDRIAL RNA PSEUDOURIDINE SYNTHASE"/>
    <property type="match status" value="1"/>
</dbReference>
<dbReference type="InterPro" id="IPR050188">
    <property type="entry name" value="RluA_PseudoU_synthase"/>
</dbReference>
<dbReference type="PANTHER" id="PTHR21600:SF44">
    <property type="entry name" value="RIBOSOMAL LARGE SUBUNIT PSEUDOURIDINE SYNTHASE D"/>
    <property type="match status" value="1"/>
</dbReference>
<evidence type="ECO:0000256" key="1">
    <source>
        <dbReference type="ARBA" id="ARBA00010876"/>
    </source>
</evidence>
<dbReference type="AlphaFoldDB" id="A0AAJ2H495"/>
<dbReference type="RefSeq" id="WP_310866656.1">
    <property type="nucleotide sequence ID" value="NZ_JAVLSF010001035.1"/>
</dbReference>
<dbReference type="SUPFAM" id="SSF55120">
    <property type="entry name" value="Pseudouridine synthase"/>
    <property type="match status" value="1"/>
</dbReference>
<dbReference type="GO" id="GO:0140098">
    <property type="term" value="F:catalytic activity, acting on RNA"/>
    <property type="evidence" value="ECO:0007669"/>
    <property type="project" value="UniProtKB-ARBA"/>
</dbReference>
<dbReference type="InterPro" id="IPR020103">
    <property type="entry name" value="PsdUridine_synth_cat_dom_sf"/>
</dbReference>
<name>A0AAJ2H495_9HYPH</name>
<dbReference type="GO" id="GO:0000455">
    <property type="term" value="P:enzyme-directed rRNA pseudouridine synthesis"/>
    <property type="evidence" value="ECO:0007669"/>
    <property type="project" value="TreeGrafter"/>
</dbReference>
<evidence type="ECO:0000259" key="2">
    <source>
        <dbReference type="Pfam" id="PF00849"/>
    </source>
</evidence>
<feature type="non-terminal residue" evidence="3">
    <location>
        <position position="1"/>
    </location>
</feature>
<accession>A0AAJ2H495</accession>
<evidence type="ECO:0000313" key="4">
    <source>
        <dbReference type="Proteomes" id="UP001268610"/>
    </source>
</evidence>
<dbReference type="GO" id="GO:0009982">
    <property type="term" value="F:pseudouridine synthase activity"/>
    <property type="evidence" value="ECO:0007669"/>
    <property type="project" value="InterPro"/>
</dbReference>
<protein>
    <submittedName>
        <fullName evidence="3">Pseudouridine synthase</fullName>
    </submittedName>
</protein>
<organism evidence="3 4">
    <name type="scientific">Rhizobium hidalgonense</name>
    <dbReference type="NCBI Taxonomy" id="1538159"/>
    <lineage>
        <taxon>Bacteria</taxon>
        <taxon>Pseudomonadati</taxon>
        <taxon>Pseudomonadota</taxon>
        <taxon>Alphaproteobacteria</taxon>
        <taxon>Hyphomicrobiales</taxon>
        <taxon>Rhizobiaceae</taxon>
        <taxon>Rhizobium/Agrobacterium group</taxon>
        <taxon>Rhizobium</taxon>
    </lineage>
</organism>
<dbReference type="EMBL" id="JAVLSF010001035">
    <property type="protein sequence ID" value="MDR9778639.1"/>
    <property type="molecule type" value="Genomic_DNA"/>
</dbReference>
<dbReference type="CDD" id="cd02869">
    <property type="entry name" value="PseudoU_synth_RluA_like"/>
    <property type="match status" value="1"/>
</dbReference>
<dbReference type="Pfam" id="PF00849">
    <property type="entry name" value="PseudoU_synth_2"/>
    <property type="match status" value="1"/>
</dbReference>
<dbReference type="InterPro" id="IPR006145">
    <property type="entry name" value="PsdUridine_synth_RsuA/RluA"/>
</dbReference>
<dbReference type="Gene3D" id="3.30.2350.10">
    <property type="entry name" value="Pseudouridine synthase"/>
    <property type="match status" value="1"/>
</dbReference>
<dbReference type="Proteomes" id="UP001268610">
    <property type="component" value="Unassembled WGS sequence"/>
</dbReference>
<gene>
    <name evidence="3" type="ORF">RJJ65_39535</name>
</gene>
<dbReference type="GO" id="GO:0003723">
    <property type="term" value="F:RNA binding"/>
    <property type="evidence" value="ECO:0007669"/>
    <property type="project" value="InterPro"/>
</dbReference>
<comment type="caution">
    <text evidence="3">The sequence shown here is derived from an EMBL/GenBank/DDBJ whole genome shotgun (WGS) entry which is preliminary data.</text>
</comment>
<evidence type="ECO:0000313" key="3">
    <source>
        <dbReference type="EMBL" id="MDR9778639.1"/>
    </source>
</evidence>